<evidence type="ECO:0000256" key="3">
    <source>
        <dbReference type="ARBA" id="ARBA00023015"/>
    </source>
</evidence>
<dbReference type="SMART" id="SM00906">
    <property type="entry name" value="Fungal_trans"/>
    <property type="match status" value="1"/>
</dbReference>
<evidence type="ECO:0000313" key="9">
    <source>
        <dbReference type="Proteomes" id="UP000027586"/>
    </source>
</evidence>
<dbReference type="VEuPathDB" id="FungiDB:LCOR_03156.1"/>
<dbReference type="PANTHER" id="PTHR47338:SF5">
    <property type="entry name" value="ZN(II)2CYS6 TRANSCRIPTION FACTOR (EUROFUNG)"/>
    <property type="match status" value="1"/>
</dbReference>
<keyword evidence="4" id="KW-0804">Transcription</keyword>
<dbReference type="InterPro" id="IPR036864">
    <property type="entry name" value="Zn2-C6_fun-type_DNA-bd_sf"/>
</dbReference>
<keyword evidence="9" id="KW-1185">Reference proteome</keyword>
<keyword evidence="3" id="KW-0805">Transcription regulation</keyword>
<feature type="compositionally biased region" description="Low complexity" evidence="6">
    <location>
        <begin position="120"/>
        <end position="130"/>
    </location>
</feature>
<feature type="region of interest" description="Disordered" evidence="6">
    <location>
        <begin position="107"/>
        <end position="147"/>
    </location>
</feature>
<keyword evidence="2" id="KW-0479">Metal-binding</keyword>
<comment type="subcellular location">
    <subcellularLocation>
        <location evidence="1">Nucleus</location>
    </subcellularLocation>
</comment>
<dbReference type="GO" id="GO:0003677">
    <property type="term" value="F:DNA binding"/>
    <property type="evidence" value="ECO:0007669"/>
    <property type="project" value="InterPro"/>
</dbReference>
<dbReference type="GO" id="GO:0000981">
    <property type="term" value="F:DNA-binding transcription factor activity, RNA polymerase II-specific"/>
    <property type="evidence" value="ECO:0007669"/>
    <property type="project" value="InterPro"/>
</dbReference>
<dbReference type="OrthoDB" id="2123952at2759"/>
<dbReference type="EMBL" id="CBTN010000010">
    <property type="protein sequence ID" value="CDH51569.1"/>
    <property type="molecule type" value="Genomic_DNA"/>
</dbReference>
<comment type="caution">
    <text evidence="8">The sequence shown here is derived from an EMBL/GenBank/DDBJ whole genome shotgun (WGS) entry which is preliminary data.</text>
</comment>
<dbReference type="AlphaFoldDB" id="A0A068RNM8"/>
<evidence type="ECO:0000256" key="6">
    <source>
        <dbReference type="SAM" id="MobiDB-lite"/>
    </source>
</evidence>
<dbReference type="InterPro" id="IPR007219">
    <property type="entry name" value="XnlR_reg_dom"/>
</dbReference>
<dbReference type="PROSITE" id="PS50048">
    <property type="entry name" value="ZN2_CY6_FUNGAL_2"/>
    <property type="match status" value="1"/>
</dbReference>
<evidence type="ECO:0000256" key="5">
    <source>
        <dbReference type="ARBA" id="ARBA00023242"/>
    </source>
</evidence>
<proteinExistence type="predicted"/>
<dbReference type="CDD" id="cd00067">
    <property type="entry name" value="GAL4"/>
    <property type="match status" value="1"/>
</dbReference>
<dbReference type="PANTHER" id="PTHR47338">
    <property type="entry name" value="ZN(II)2CYS6 TRANSCRIPTION FACTOR (EUROFUNG)-RELATED"/>
    <property type="match status" value="1"/>
</dbReference>
<dbReference type="GO" id="GO:0008270">
    <property type="term" value="F:zinc ion binding"/>
    <property type="evidence" value="ECO:0007669"/>
    <property type="project" value="InterPro"/>
</dbReference>
<dbReference type="SMART" id="SM00066">
    <property type="entry name" value="GAL4"/>
    <property type="match status" value="1"/>
</dbReference>
<dbReference type="GO" id="GO:0005634">
    <property type="term" value="C:nucleus"/>
    <property type="evidence" value="ECO:0007669"/>
    <property type="project" value="UniProtKB-SubCell"/>
</dbReference>
<dbReference type="CDD" id="cd12148">
    <property type="entry name" value="fungal_TF_MHR"/>
    <property type="match status" value="1"/>
</dbReference>
<evidence type="ECO:0000256" key="1">
    <source>
        <dbReference type="ARBA" id="ARBA00004123"/>
    </source>
</evidence>
<dbReference type="STRING" id="1263082.A0A068RNM8"/>
<dbReference type="Gene3D" id="4.10.240.10">
    <property type="entry name" value="Zn(2)-C6 fungal-type DNA-binding domain"/>
    <property type="match status" value="1"/>
</dbReference>
<organism evidence="8 9">
    <name type="scientific">Lichtheimia corymbifera JMRC:FSU:9682</name>
    <dbReference type="NCBI Taxonomy" id="1263082"/>
    <lineage>
        <taxon>Eukaryota</taxon>
        <taxon>Fungi</taxon>
        <taxon>Fungi incertae sedis</taxon>
        <taxon>Mucoromycota</taxon>
        <taxon>Mucoromycotina</taxon>
        <taxon>Mucoromycetes</taxon>
        <taxon>Mucorales</taxon>
        <taxon>Lichtheimiaceae</taxon>
        <taxon>Lichtheimia</taxon>
    </lineage>
</organism>
<dbReference type="InterPro" id="IPR050815">
    <property type="entry name" value="TF_fung"/>
</dbReference>
<gene>
    <name evidence="8" type="ORF">LCOR_03156.1</name>
</gene>
<feature type="domain" description="Zn(2)-C6 fungal-type" evidence="7">
    <location>
        <begin position="46"/>
        <end position="76"/>
    </location>
</feature>
<reference evidence="8" key="1">
    <citation type="submission" date="2013-08" db="EMBL/GenBank/DDBJ databases">
        <title>Gene expansion shapes genome architecture in the human pathogen Lichtheimia corymbifera: an evolutionary genomics analysis in the ancient terrestrial Mucorales (Mucoromycotina).</title>
        <authorList>
            <person name="Schwartze V.U."/>
            <person name="Winter S."/>
            <person name="Shelest E."/>
            <person name="Marcet-Houben M."/>
            <person name="Horn F."/>
            <person name="Wehner S."/>
            <person name="Hoffmann K."/>
            <person name="Riege K."/>
            <person name="Sammeth M."/>
            <person name="Nowrousian M."/>
            <person name="Valiante V."/>
            <person name="Linde J."/>
            <person name="Jacobsen I.D."/>
            <person name="Marz M."/>
            <person name="Brakhage A.A."/>
            <person name="Gabaldon T."/>
            <person name="Bocker S."/>
            <person name="Voigt K."/>
        </authorList>
    </citation>
    <scope>NUCLEOTIDE SEQUENCE [LARGE SCALE GENOMIC DNA]</scope>
    <source>
        <strain evidence="8">FSU 9682</strain>
    </source>
</reference>
<dbReference type="Pfam" id="PF00172">
    <property type="entry name" value="Zn_clus"/>
    <property type="match status" value="1"/>
</dbReference>
<dbReference type="PROSITE" id="PS00463">
    <property type="entry name" value="ZN2_CY6_FUNGAL_1"/>
    <property type="match status" value="1"/>
</dbReference>
<evidence type="ECO:0000256" key="2">
    <source>
        <dbReference type="ARBA" id="ARBA00022723"/>
    </source>
</evidence>
<dbReference type="InterPro" id="IPR001138">
    <property type="entry name" value="Zn2Cys6_DnaBD"/>
</dbReference>
<dbReference type="GO" id="GO:0006351">
    <property type="term" value="P:DNA-templated transcription"/>
    <property type="evidence" value="ECO:0007669"/>
    <property type="project" value="InterPro"/>
</dbReference>
<sequence length="744" mass="83501">MCYLKSHPYCVQNTPGLIHLSCWRDMLGNAEFSSNAGKKRVRATQACEPCRKKKMKCDGTKPICLHCQEASIACEYSESRKRGPRKGYVQVLEQRIAQLERRLSNEEDYVSNSTNATLHPLSSSPSSTPPCINKKAADVPPLSKGGRNPLGDDKDFYPPINIVIHLVDLFFKHLNSVFPLVHRKTLKRSIQDGTVSRPLLWAIMAIGARFSDHPLLKVDPPYWAGERFAAKASSLVDITMLEPTIPNLQFWGIMACLEYGRACGARAWIYGGLAVRMSYLERICHELGLNKEETLNKPIKRNDGTIDIAAMALRRRIFWSCFALDKFASAGTGRPQYFGASDYDATLPTVEESVLLLDHHQCTSINDTQVTDDSLMDITRHYLELVMLFGQVNGFISHIKSDASCENLIWPPPSTEFSVLDACLQKWKADLPERFQFNTMNVDKHKENASLNYLTIWLSSHAIWCTTMLMMHRGSLAHNDVQPTDAPTHVYQALQASINTCKSCIDEAMVLFGLLRELCGRNVWPYMGYSAYICATVLMTSTFSRDPESYAKSRHGLEVLYDMIENLRPYWPMCERLALTTKDLLLTHTKLYSEHHIIQPEGAEDLGDYPATTTAAGSSTNEVNELQEDSTIQINPASIEGIQQHLYPELGADFGLSLPQQQSALPLLQEALNNSNGDIDFNSFDFLYDSALFGQIMLDNNNTTRPTTTTPSSNEILSSMMISQHEPLLPNIIQHDASDINHTS</sequence>
<dbReference type="Pfam" id="PF04082">
    <property type="entry name" value="Fungal_trans"/>
    <property type="match status" value="1"/>
</dbReference>
<dbReference type="Proteomes" id="UP000027586">
    <property type="component" value="Unassembled WGS sequence"/>
</dbReference>
<accession>A0A068RNM8</accession>
<evidence type="ECO:0000313" key="8">
    <source>
        <dbReference type="EMBL" id="CDH51569.1"/>
    </source>
</evidence>
<evidence type="ECO:0000256" key="4">
    <source>
        <dbReference type="ARBA" id="ARBA00023163"/>
    </source>
</evidence>
<evidence type="ECO:0000259" key="7">
    <source>
        <dbReference type="PROSITE" id="PS50048"/>
    </source>
</evidence>
<dbReference type="SUPFAM" id="SSF57701">
    <property type="entry name" value="Zn2/Cys6 DNA-binding domain"/>
    <property type="match status" value="1"/>
</dbReference>
<protein>
    <submittedName>
        <fullName evidence="8">C6 transcription</fullName>
    </submittedName>
</protein>
<name>A0A068RNM8_9FUNG</name>
<keyword evidence="5" id="KW-0539">Nucleus</keyword>